<reference evidence="3 4" key="1">
    <citation type="submission" date="2019-03" db="EMBL/GenBank/DDBJ databases">
        <title>Draft Genome Sequence of Desulfosporosinus fructosivorans Strain 63.6F, Isolated from Marine Sediment in the Baltic Sea.</title>
        <authorList>
            <person name="Hausmann B."/>
            <person name="Vandieken V."/>
            <person name="Pjevac P."/>
            <person name="Schreck K."/>
            <person name="Herbold C.W."/>
            <person name="Loy A."/>
        </authorList>
    </citation>
    <scope>NUCLEOTIDE SEQUENCE [LARGE SCALE GENOMIC DNA]</scope>
    <source>
        <strain evidence="3 4">63.6F</strain>
    </source>
</reference>
<dbReference type="InterPro" id="IPR008756">
    <property type="entry name" value="Peptidase_M56"/>
</dbReference>
<gene>
    <name evidence="3" type="ORF">E4K67_06945</name>
</gene>
<feature type="transmembrane region" description="Helical" evidence="1">
    <location>
        <begin position="112"/>
        <end position="131"/>
    </location>
</feature>
<protein>
    <submittedName>
        <fullName evidence="3">Peptidase M56 BlaR1</fullName>
    </submittedName>
</protein>
<organism evidence="3 4">
    <name type="scientific">Desulfosporosinus fructosivorans</name>
    <dbReference type="NCBI Taxonomy" id="2018669"/>
    <lineage>
        <taxon>Bacteria</taxon>
        <taxon>Bacillati</taxon>
        <taxon>Bacillota</taxon>
        <taxon>Clostridia</taxon>
        <taxon>Eubacteriales</taxon>
        <taxon>Desulfitobacteriaceae</taxon>
        <taxon>Desulfosporosinus</taxon>
    </lineage>
</organism>
<keyword evidence="1" id="KW-0472">Membrane</keyword>
<feature type="transmembrane region" description="Helical" evidence="1">
    <location>
        <begin position="6"/>
        <end position="26"/>
    </location>
</feature>
<keyword evidence="1" id="KW-1133">Transmembrane helix</keyword>
<accession>A0A4Z0RA65</accession>
<evidence type="ECO:0000256" key="1">
    <source>
        <dbReference type="SAM" id="Phobius"/>
    </source>
</evidence>
<name>A0A4Z0RA65_9FIRM</name>
<dbReference type="OrthoDB" id="9804799at2"/>
<evidence type="ECO:0000313" key="3">
    <source>
        <dbReference type="EMBL" id="TGE39189.1"/>
    </source>
</evidence>
<dbReference type="AlphaFoldDB" id="A0A4Z0RA65"/>
<feature type="transmembrane region" description="Helical" evidence="1">
    <location>
        <begin position="194"/>
        <end position="216"/>
    </location>
</feature>
<keyword evidence="1" id="KW-0812">Transmembrane</keyword>
<feature type="transmembrane region" description="Helical" evidence="1">
    <location>
        <begin position="243"/>
        <end position="261"/>
    </location>
</feature>
<feature type="transmembrane region" description="Helical" evidence="1">
    <location>
        <begin position="35"/>
        <end position="55"/>
    </location>
</feature>
<dbReference type="PANTHER" id="PTHR34978">
    <property type="entry name" value="POSSIBLE SENSOR-TRANSDUCER PROTEIN BLAR"/>
    <property type="match status" value="1"/>
</dbReference>
<dbReference type="EMBL" id="SPQQ01000002">
    <property type="protein sequence ID" value="TGE39189.1"/>
    <property type="molecule type" value="Genomic_DNA"/>
</dbReference>
<feature type="domain" description="Peptidase M56" evidence="2">
    <location>
        <begin position="9"/>
        <end position="263"/>
    </location>
</feature>
<dbReference type="RefSeq" id="WP_135545684.1">
    <property type="nucleotide sequence ID" value="NZ_SPQQ01000002.1"/>
</dbReference>
<dbReference type="PANTHER" id="PTHR34978:SF3">
    <property type="entry name" value="SLR0241 PROTEIN"/>
    <property type="match status" value="1"/>
</dbReference>
<dbReference type="InterPro" id="IPR052173">
    <property type="entry name" value="Beta-lactam_resp_regulator"/>
</dbReference>
<proteinExistence type="predicted"/>
<dbReference type="CDD" id="cd07341">
    <property type="entry name" value="M56_BlaR1_MecR1_like"/>
    <property type="match status" value="1"/>
</dbReference>
<evidence type="ECO:0000313" key="4">
    <source>
        <dbReference type="Proteomes" id="UP000298460"/>
    </source>
</evidence>
<comment type="caution">
    <text evidence="3">The sequence shown here is derived from an EMBL/GenBank/DDBJ whole genome shotgun (WGS) entry which is preliminary data.</text>
</comment>
<feature type="transmembrane region" description="Helical" evidence="1">
    <location>
        <begin position="281"/>
        <end position="302"/>
    </location>
</feature>
<sequence length="304" mass="34360">MLSELFYWVLNINIIGSVTGLVVLSLRKIKALPRFAIYVLWILPLIRFWLPFGIANEYSLLNLISKFTTRTVVIWEEVPQLTTTNSIMGAKGYFPLEYKTDLLENVFKVASLIWIIVCCAAILTSVFLYFLTKSELKSMELIKSNIYKSDRIAAPAVYGVIRPRIVIPTALAADGDIEYILLHEQVHISRRDNLFRVMALLTACVHWFNPLSWIFLKYFFADMELACDALVLKSLNERQTKEYALTILTCASGKTFFASAFGGAKTKVRIETILSYKKLTLLSSLCFAALVMAIAVIIITNATV</sequence>
<evidence type="ECO:0000259" key="2">
    <source>
        <dbReference type="Pfam" id="PF05569"/>
    </source>
</evidence>
<keyword evidence="4" id="KW-1185">Reference proteome</keyword>
<dbReference type="Proteomes" id="UP000298460">
    <property type="component" value="Unassembled WGS sequence"/>
</dbReference>
<dbReference type="Pfam" id="PF05569">
    <property type="entry name" value="Peptidase_M56"/>
    <property type="match status" value="1"/>
</dbReference>